<proteinExistence type="predicted"/>
<dbReference type="Gene3D" id="3.10.180.10">
    <property type="entry name" value="2,3-Dihydroxybiphenyl 1,2-Dioxygenase, domain 1"/>
    <property type="match status" value="1"/>
</dbReference>
<dbReference type="OrthoDB" id="9804235at2"/>
<evidence type="ECO:0000313" key="3">
    <source>
        <dbReference type="Proteomes" id="UP000261284"/>
    </source>
</evidence>
<dbReference type="EMBL" id="QTJU01000017">
    <property type="protein sequence ID" value="RFM25667.1"/>
    <property type="molecule type" value="Genomic_DNA"/>
</dbReference>
<sequence>MEPQMANGKICYLEIYAADVPRAAAFYETVFGWSIRKRDGGITSFDDTTGQVSGMWTADRKPNTSPGMIVYIMVFDIHKTMEAIEASGGRITEGIGRHAPEITATFSDPDGNVFGLYEEQSAKQSS</sequence>
<keyword evidence="3" id="KW-1185">Reference proteome</keyword>
<accession>A0A3E1NCV9</accession>
<comment type="caution">
    <text evidence="2">The sequence shown here is derived from an EMBL/GenBank/DDBJ whole genome shotgun (WGS) entry which is preliminary data.</text>
</comment>
<dbReference type="RefSeq" id="WP_116849847.1">
    <property type="nucleotide sequence ID" value="NZ_QTJU01000017.1"/>
</dbReference>
<dbReference type="CDD" id="cd07247">
    <property type="entry name" value="SgaA_N_like"/>
    <property type="match status" value="1"/>
</dbReference>
<dbReference type="PANTHER" id="PTHR33993">
    <property type="entry name" value="GLYOXALASE-RELATED"/>
    <property type="match status" value="1"/>
</dbReference>
<reference evidence="2 3" key="1">
    <citation type="submission" date="2018-08" db="EMBL/GenBank/DDBJ databases">
        <title>Chitinophagaceae sp. K23C18032701, a novel bacterium isolated from forest soil.</title>
        <authorList>
            <person name="Wang C."/>
        </authorList>
    </citation>
    <scope>NUCLEOTIDE SEQUENCE [LARGE SCALE GENOMIC DNA]</scope>
    <source>
        <strain evidence="2 3">K23C18032701</strain>
    </source>
</reference>
<gene>
    <name evidence="2" type="ORF">DXN05_23970</name>
</gene>
<dbReference type="InterPro" id="IPR052164">
    <property type="entry name" value="Anthracycline_SecMetBiosynth"/>
</dbReference>
<evidence type="ECO:0000313" key="2">
    <source>
        <dbReference type="EMBL" id="RFM25667.1"/>
    </source>
</evidence>
<dbReference type="InterPro" id="IPR004360">
    <property type="entry name" value="Glyas_Fos-R_dOase_dom"/>
</dbReference>
<feature type="domain" description="VOC" evidence="1">
    <location>
        <begin position="9"/>
        <end position="119"/>
    </location>
</feature>
<dbReference type="Pfam" id="PF00903">
    <property type="entry name" value="Glyoxalase"/>
    <property type="match status" value="1"/>
</dbReference>
<dbReference type="InterPro" id="IPR037523">
    <property type="entry name" value="VOC_core"/>
</dbReference>
<dbReference type="InterPro" id="IPR029068">
    <property type="entry name" value="Glyas_Bleomycin-R_OHBP_Dase"/>
</dbReference>
<organism evidence="2 3">
    <name type="scientific">Deminuibacter soli</name>
    <dbReference type="NCBI Taxonomy" id="2291815"/>
    <lineage>
        <taxon>Bacteria</taxon>
        <taxon>Pseudomonadati</taxon>
        <taxon>Bacteroidota</taxon>
        <taxon>Chitinophagia</taxon>
        <taxon>Chitinophagales</taxon>
        <taxon>Chitinophagaceae</taxon>
        <taxon>Deminuibacter</taxon>
    </lineage>
</organism>
<dbReference type="PROSITE" id="PS51819">
    <property type="entry name" value="VOC"/>
    <property type="match status" value="1"/>
</dbReference>
<dbReference type="Proteomes" id="UP000261284">
    <property type="component" value="Unassembled WGS sequence"/>
</dbReference>
<evidence type="ECO:0000259" key="1">
    <source>
        <dbReference type="PROSITE" id="PS51819"/>
    </source>
</evidence>
<dbReference type="SUPFAM" id="SSF54593">
    <property type="entry name" value="Glyoxalase/Bleomycin resistance protein/Dihydroxybiphenyl dioxygenase"/>
    <property type="match status" value="1"/>
</dbReference>
<dbReference type="AlphaFoldDB" id="A0A3E1NCV9"/>
<name>A0A3E1NCV9_9BACT</name>
<protein>
    <submittedName>
        <fullName evidence="2">VOC family protein</fullName>
    </submittedName>
</protein>